<organism evidence="7 8">
    <name type="scientific">Candidatus Symbiobacter mobilis CR</name>
    <dbReference type="NCBI Taxonomy" id="946483"/>
    <lineage>
        <taxon>Bacteria</taxon>
        <taxon>Pseudomonadati</taxon>
        <taxon>Pseudomonadota</taxon>
        <taxon>Betaproteobacteria</taxon>
        <taxon>Burkholderiales</taxon>
        <taxon>Comamonadaceae</taxon>
    </lineage>
</organism>
<dbReference type="HAMAP" id="MF_00362">
    <property type="entry name" value="Ribosomal_uL10"/>
    <property type="match status" value="1"/>
</dbReference>
<comment type="similarity">
    <text evidence="2 6">Belongs to the universal ribosomal protein uL10 family.</text>
</comment>
<dbReference type="InterPro" id="IPR002363">
    <property type="entry name" value="Ribosomal_uL10_CS_bac"/>
</dbReference>
<keyword evidence="4 6" id="KW-0687">Ribonucleoprotein</keyword>
<evidence type="ECO:0000256" key="4">
    <source>
        <dbReference type="ARBA" id="ARBA00023274"/>
    </source>
</evidence>
<dbReference type="InterPro" id="IPR047865">
    <property type="entry name" value="Ribosomal_uL10_bac_type"/>
</dbReference>
<gene>
    <name evidence="6 7" type="primary">rplJ</name>
    <name evidence="7" type="ORF">Cenrod_1039</name>
</gene>
<accession>U5N6X7</accession>
<name>U5N6X7_9BURK</name>
<dbReference type="InterPro" id="IPR001790">
    <property type="entry name" value="Ribosomal_uL10"/>
</dbReference>
<comment type="function">
    <text evidence="1 6">Forms part of the ribosomal stalk, playing a central role in the interaction of the ribosome with GTP-bound translation factors.</text>
</comment>
<dbReference type="STRING" id="946483.Cenrod_1039"/>
<evidence type="ECO:0000256" key="3">
    <source>
        <dbReference type="ARBA" id="ARBA00022980"/>
    </source>
</evidence>
<dbReference type="NCBIfam" id="NF000955">
    <property type="entry name" value="PRK00099.1-1"/>
    <property type="match status" value="1"/>
</dbReference>
<dbReference type="EMBL" id="CP004885">
    <property type="protein sequence ID" value="AGX87137.1"/>
    <property type="molecule type" value="Genomic_DNA"/>
</dbReference>
<dbReference type="Gene3D" id="3.30.70.1730">
    <property type="match status" value="1"/>
</dbReference>
<dbReference type="Pfam" id="PF00466">
    <property type="entry name" value="Ribosomal_L10"/>
    <property type="match status" value="1"/>
</dbReference>
<protein>
    <recommendedName>
        <fullName evidence="5 6">Large ribosomal subunit protein uL10</fullName>
    </recommendedName>
</protein>
<dbReference type="GO" id="GO:0003735">
    <property type="term" value="F:structural constituent of ribosome"/>
    <property type="evidence" value="ECO:0007669"/>
    <property type="project" value="InterPro"/>
</dbReference>
<dbReference type="eggNOG" id="COG0244">
    <property type="taxonomic scope" value="Bacteria"/>
</dbReference>
<evidence type="ECO:0000256" key="1">
    <source>
        <dbReference type="ARBA" id="ARBA00002633"/>
    </source>
</evidence>
<keyword evidence="3 6" id="KW-0689">Ribosomal protein</keyword>
<keyword evidence="6" id="KW-0694">RNA-binding</keyword>
<dbReference type="GO" id="GO:0006412">
    <property type="term" value="P:translation"/>
    <property type="evidence" value="ECO:0007669"/>
    <property type="project" value="UniProtKB-UniRule"/>
</dbReference>
<dbReference type="GO" id="GO:0015934">
    <property type="term" value="C:large ribosomal subunit"/>
    <property type="evidence" value="ECO:0007669"/>
    <property type="project" value="InterPro"/>
</dbReference>
<dbReference type="SUPFAM" id="SSF160369">
    <property type="entry name" value="Ribosomal protein L10-like"/>
    <property type="match status" value="1"/>
</dbReference>
<dbReference type="PATRIC" id="fig|946483.4.peg.1046"/>
<evidence type="ECO:0000256" key="6">
    <source>
        <dbReference type="HAMAP-Rule" id="MF_00362"/>
    </source>
</evidence>
<proteinExistence type="inferred from homology"/>
<sequence>MVFLPISGWLVALSSYLLPQSALWWGETTLQEEILGLSKSEKESVISEVSRLVTGSQTVVLAEYRGVSVADMTRLRANARSAGVALSVVKNTLARKAVQGSVFEPLSSLMKGPLLYGFSSDAVAAAKVVTEFAKQQPKFIVQGGAYQGTLLNVEGVQQLANIPSREVLLGQLLGLMQSPISGLARVLSAVAESRAEATAAPAA</sequence>
<dbReference type="KEGG" id="cbx:Cenrod_1039"/>
<dbReference type="PROSITE" id="PS01109">
    <property type="entry name" value="RIBOSOMAL_L10"/>
    <property type="match status" value="1"/>
</dbReference>
<evidence type="ECO:0000313" key="7">
    <source>
        <dbReference type="EMBL" id="AGX87137.1"/>
    </source>
</evidence>
<dbReference type="InterPro" id="IPR022973">
    <property type="entry name" value="Ribosomal_uL10_bac"/>
</dbReference>
<evidence type="ECO:0000256" key="2">
    <source>
        <dbReference type="ARBA" id="ARBA00008889"/>
    </source>
</evidence>
<reference evidence="7 8" key="1">
    <citation type="journal article" date="2013" name="Genome Biol.">
        <title>Genomic analysis reveals key aspects of prokaryotic symbiosis in the phototrophic consortium "Chlorochromatium aggregatum".</title>
        <authorList>
            <person name="Liu Z."/>
            <person name="Muller J."/>
            <person name="Li T."/>
            <person name="Alvey R.M."/>
            <person name="Vogl K."/>
            <person name="Frigaard N.U."/>
            <person name="Rockwell N.C."/>
            <person name="Boyd E.S."/>
            <person name="Tomsho L.P."/>
            <person name="Schuster S.C."/>
            <person name="Henke P."/>
            <person name="Rohde M."/>
            <person name="Overmann J."/>
            <person name="Bryant D.A."/>
        </authorList>
    </citation>
    <scope>NUCLEOTIDE SEQUENCE [LARGE SCALE GENOMIC DNA]</scope>
    <source>
        <strain evidence="7">CR</strain>
    </source>
</reference>
<evidence type="ECO:0000313" key="8">
    <source>
        <dbReference type="Proteomes" id="UP000017184"/>
    </source>
</evidence>
<comment type="subunit">
    <text evidence="6">Part of the ribosomal stalk of the 50S ribosomal subunit. The N-terminus interacts with L11 and the large rRNA to form the base of the stalk. The C-terminus forms an elongated spine to which L12 dimers bind in a sequential fashion forming a multimeric L10(L12)X complex.</text>
</comment>
<dbReference type="Proteomes" id="UP000017184">
    <property type="component" value="Chromosome"/>
</dbReference>
<keyword evidence="8" id="KW-1185">Reference proteome</keyword>
<dbReference type="PANTHER" id="PTHR11560">
    <property type="entry name" value="39S RIBOSOMAL PROTEIN L10, MITOCHONDRIAL"/>
    <property type="match status" value="1"/>
</dbReference>
<dbReference type="AlphaFoldDB" id="U5N6X7"/>
<dbReference type="InterPro" id="IPR043141">
    <property type="entry name" value="Ribosomal_uL10-like_sf"/>
</dbReference>
<dbReference type="CDD" id="cd05797">
    <property type="entry name" value="Ribosomal_L10"/>
    <property type="match status" value="1"/>
</dbReference>
<dbReference type="Gene3D" id="6.10.250.290">
    <property type="match status" value="1"/>
</dbReference>
<keyword evidence="6" id="KW-0699">rRNA-binding</keyword>
<dbReference type="GO" id="GO:0070180">
    <property type="term" value="F:large ribosomal subunit rRNA binding"/>
    <property type="evidence" value="ECO:0007669"/>
    <property type="project" value="UniProtKB-UniRule"/>
</dbReference>
<dbReference type="HOGENOM" id="CLU_092227_0_1_4"/>
<evidence type="ECO:0000256" key="5">
    <source>
        <dbReference type="ARBA" id="ARBA00035202"/>
    </source>
</evidence>